<evidence type="ECO:0000313" key="2">
    <source>
        <dbReference type="Proteomes" id="UP001500751"/>
    </source>
</evidence>
<dbReference type="GO" id="GO:0016787">
    <property type="term" value="F:hydrolase activity"/>
    <property type="evidence" value="ECO:0007669"/>
    <property type="project" value="UniProtKB-KW"/>
</dbReference>
<gene>
    <name evidence="1" type="ORF">GCM10009839_62290</name>
</gene>
<dbReference type="InterPro" id="IPR050583">
    <property type="entry name" value="Mycobacterial_A85_antigen"/>
</dbReference>
<dbReference type="Proteomes" id="UP001500751">
    <property type="component" value="Unassembled WGS sequence"/>
</dbReference>
<accession>A0ABP5GMS8</accession>
<dbReference type="RefSeq" id="WP_344669256.1">
    <property type="nucleotide sequence ID" value="NZ_BAAAQN010000045.1"/>
</dbReference>
<dbReference type="EMBL" id="BAAAQN010000045">
    <property type="protein sequence ID" value="GAA2048325.1"/>
    <property type="molecule type" value="Genomic_DNA"/>
</dbReference>
<protein>
    <submittedName>
        <fullName evidence="1">Alpha/beta hydrolase family protein</fullName>
    </submittedName>
</protein>
<dbReference type="SUPFAM" id="SSF53474">
    <property type="entry name" value="alpha/beta-Hydrolases"/>
    <property type="match status" value="1"/>
</dbReference>
<name>A0ABP5GMS8_9ACTN</name>
<sequence length="283" mass="31242">MKTLERKEELGTHTLETWAWASSALGCVKRVDVLVPATCTAGGSKAAVLVLLHGFGGSRSTWLSRTRLVEHLRGLDLVVVLPESGRRWFINDHRGWRYEDYLVRELVPFVDENYAVHLRHGVRAIGGFSMGGASALMQALRYPGLFGVVVSHAGAFEAPARVGDPYAGLREERDFMIPSVVAHERVWGPVGSEVRGRYEVGALIEGFGEGGGAASAGGLCVYADVGEQDYPRILEMNRRTVGRLRGAGFEVEYHERVGAHDLDYVDRALPFSLRYVDDMTRRI</sequence>
<dbReference type="Gene3D" id="3.40.50.1820">
    <property type="entry name" value="alpha/beta hydrolase"/>
    <property type="match status" value="1"/>
</dbReference>
<dbReference type="Pfam" id="PF00756">
    <property type="entry name" value="Esterase"/>
    <property type="match status" value="1"/>
</dbReference>
<dbReference type="InterPro" id="IPR000801">
    <property type="entry name" value="Esterase-like"/>
</dbReference>
<dbReference type="PROSITE" id="PS51257">
    <property type="entry name" value="PROKAR_LIPOPROTEIN"/>
    <property type="match status" value="1"/>
</dbReference>
<organism evidence="1 2">
    <name type="scientific">Catenulispora yoronensis</name>
    <dbReference type="NCBI Taxonomy" id="450799"/>
    <lineage>
        <taxon>Bacteria</taxon>
        <taxon>Bacillati</taxon>
        <taxon>Actinomycetota</taxon>
        <taxon>Actinomycetes</taxon>
        <taxon>Catenulisporales</taxon>
        <taxon>Catenulisporaceae</taxon>
        <taxon>Catenulispora</taxon>
    </lineage>
</organism>
<reference evidence="2" key="1">
    <citation type="journal article" date="2019" name="Int. J. Syst. Evol. Microbiol.">
        <title>The Global Catalogue of Microorganisms (GCM) 10K type strain sequencing project: providing services to taxonomists for standard genome sequencing and annotation.</title>
        <authorList>
            <consortium name="The Broad Institute Genomics Platform"/>
            <consortium name="The Broad Institute Genome Sequencing Center for Infectious Disease"/>
            <person name="Wu L."/>
            <person name="Ma J."/>
        </authorList>
    </citation>
    <scope>NUCLEOTIDE SEQUENCE [LARGE SCALE GENOMIC DNA]</scope>
    <source>
        <strain evidence="2">JCM 16014</strain>
    </source>
</reference>
<comment type="caution">
    <text evidence="1">The sequence shown here is derived from an EMBL/GenBank/DDBJ whole genome shotgun (WGS) entry which is preliminary data.</text>
</comment>
<keyword evidence="2" id="KW-1185">Reference proteome</keyword>
<dbReference type="PANTHER" id="PTHR48098">
    <property type="entry name" value="ENTEROCHELIN ESTERASE-RELATED"/>
    <property type="match status" value="1"/>
</dbReference>
<dbReference type="InterPro" id="IPR029058">
    <property type="entry name" value="AB_hydrolase_fold"/>
</dbReference>
<proteinExistence type="predicted"/>
<keyword evidence="1" id="KW-0378">Hydrolase</keyword>
<dbReference type="PANTHER" id="PTHR48098:SF1">
    <property type="entry name" value="DIACYLGLYCEROL ACYLTRANSFERASE_MYCOLYLTRANSFERASE AG85A"/>
    <property type="match status" value="1"/>
</dbReference>
<evidence type="ECO:0000313" key="1">
    <source>
        <dbReference type="EMBL" id="GAA2048325.1"/>
    </source>
</evidence>